<dbReference type="EMBL" id="MTKO01000082">
    <property type="protein sequence ID" value="RWX45129.1"/>
    <property type="molecule type" value="Genomic_DNA"/>
</dbReference>
<keyword evidence="1" id="KW-1133">Transmembrane helix</keyword>
<organism evidence="2 3">
    <name type="scientific">Candidatus Electrothrix aarhusensis</name>
    <dbReference type="NCBI Taxonomy" id="1859131"/>
    <lineage>
        <taxon>Bacteria</taxon>
        <taxon>Pseudomonadati</taxon>
        <taxon>Thermodesulfobacteriota</taxon>
        <taxon>Desulfobulbia</taxon>
        <taxon>Desulfobulbales</taxon>
        <taxon>Desulfobulbaceae</taxon>
        <taxon>Candidatus Electrothrix</taxon>
    </lineage>
</organism>
<keyword evidence="3" id="KW-1185">Reference proteome</keyword>
<comment type="caution">
    <text evidence="2">The sequence shown here is derived from an EMBL/GenBank/DDBJ whole genome shotgun (WGS) entry which is preliminary data.</text>
</comment>
<feature type="transmembrane region" description="Helical" evidence="1">
    <location>
        <begin position="12"/>
        <end position="31"/>
    </location>
</feature>
<evidence type="ECO:0000313" key="2">
    <source>
        <dbReference type="EMBL" id="RWX45129.1"/>
    </source>
</evidence>
<keyword evidence="1" id="KW-0472">Membrane</keyword>
<reference evidence="2 3" key="1">
    <citation type="submission" date="2017-01" db="EMBL/GenBank/DDBJ databases">
        <title>The cable genome- insights into the physiology and evolution of filamentous bacteria capable of sulfide oxidation via long distance electron transfer.</title>
        <authorList>
            <person name="Schreiber L."/>
            <person name="Bjerg J.T."/>
            <person name="Boggild A."/>
            <person name="Van De Vossenberg J."/>
            <person name="Meysman F."/>
            <person name="Nielsen L.P."/>
            <person name="Schramm A."/>
            <person name="Kjeldsen K.U."/>
        </authorList>
    </citation>
    <scope>NUCLEOTIDE SEQUENCE [LARGE SCALE GENOMIC DNA]</scope>
    <source>
        <strain evidence="2">MCF</strain>
    </source>
</reference>
<dbReference type="AlphaFoldDB" id="A0A3S3R605"/>
<evidence type="ECO:0000313" key="3">
    <source>
        <dbReference type="Proteomes" id="UP000287853"/>
    </source>
</evidence>
<name>A0A3S3R605_9BACT</name>
<sequence>MRALQADHGRYSRLTLGLAIIVLLLWVYWFFAASTYSYVSSKHIEITQGDQPVWKIAKGENRATAYHRYDVRAYFDLSDFYQIKLGQKTRLMLTSSDTLPRRALTAQVDKIDPANRTVGVQLELRFETAEFLAGATMERMEIAVSHQTPAAFLFHTARPVSP</sequence>
<proteinExistence type="predicted"/>
<evidence type="ECO:0000256" key="1">
    <source>
        <dbReference type="SAM" id="Phobius"/>
    </source>
</evidence>
<accession>A0A3S3R605</accession>
<keyword evidence="1" id="KW-0812">Transmembrane</keyword>
<dbReference type="Proteomes" id="UP000287853">
    <property type="component" value="Unassembled WGS sequence"/>
</dbReference>
<protein>
    <submittedName>
        <fullName evidence="2">Uncharacterized protein</fullName>
    </submittedName>
</protein>
<gene>
    <name evidence="2" type="ORF">H206_01059</name>
</gene>